<evidence type="ECO:0000313" key="4">
    <source>
        <dbReference type="EMBL" id="PON27133.1"/>
    </source>
</evidence>
<dbReference type="InterPro" id="IPR004827">
    <property type="entry name" value="bZIP"/>
</dbReference>
<dbReference type="GeneID" id="29980718"/>
<dbReference type="AlphaFoldDB" id="A0A2P4ZSA6"/>
<feature type="domain" description="BZIP" evidence="3">
    <location>
        <begin position="19"/>
        <end position="32"/>
    </location>
</feature>
<dbReference type="SUPFAM" id="SSF57959">
    <property type="entry name" value="Leucine zipper domain"/>
    <property type="match status" value="1"/>
</dbReference>
<gene>
    <name evidence="4" type="ORF">TGAM01_v204082</name>
</gene>
<protein>
    <recommendedName>
        <fullName evidence="3">BZIP domain-containing protein</fullName>
    </recommendedName>
</protein>
<dbReference type="STRING" id="398673.A0A2P4ZSA6"/>
<keyword evidence="1" id="KW-0175">Coiled coil</keyword>
<feature type="compositionally biased region" description="Low complexity" evidence="2">
    <location>
        <begin position="141"/>
        <end position="158"/>
    </location>
</feature>
<name>A0A2P4ZSA6_9HYPO</name>
<sequence>MNPCSNRFILFQFITQDVKDQNRESQRRSRARRTEVMNDLKKQVESYQQQGAAASLEMQKVARAVALENRRLRDLLKIRGVSEDDIARHIAMPSAPASSTQASSYEPSSIRCRACGSTSIVAEKLPLSVPANTSCASSDISQQESVPLQPSPSVQSKPIQTPRTDKKIAIEVDPKAVALPPRSITSHEFGDRRHQKEPNDGHQSPYRTSCTEKYKDKVCDEEISLGSEAPLSTLRDPHDASKKEVHTDAMETSCDTAASILVDLHHHADTERARAALGCKGPSSCTVNNIKIFQLLENFS</sequence>
<evidence type="ECO:0000313" key="5">
    <source>
        <dbReference type="Proteomes" id="UP000054821"/>
    </source>
</evidence>
<feature type="region of interest" description="Disordered" evidence="2">
    <location>
        <begin position="181"/>
        <end position="208"/>
    </location>
</feature>
<dbReference type="InterPro" id="IPR046347">
    <property type="entry name" value="bZIP_sf"/>
</dbReference>
<dbReference type="RefSeq" id="XP_018666100.1">
    <property type="nucleotide sequence ID" value="XM_018800635.1"/>
</dbReference>
<feature type="region of interest" description="Disordered" evidence="2">
    <location>
        <begin position="132"/>
        <end position="167"/>
    </location>
</feature>
<dbReference type="PROSITE" id="PS00036">
    <property type="entry name" value="BZIP_BASIC"/>
    <property type="match status" value="1"/>
</dbReference>
<dbReference type="PANTHER" id="PTHR42070">
    <property type="entry name" value="FILAMENT ASSOCIATED PROTEIN, PUTATIVE (AFU_ORTHOLOGUE AFUA_8G06630)-RELATED"/>
    <property type="match status" value="1"/>
</dbReference>
<dbReference type="EMBL" id="JPDN02000011">
    <property type="protein sequence ID" value="PON27133.1"/>
    <property type="molecule type" value="Genomic_DNA"/>
</dbReference>
<feature type="coiled-coil region" evidence="1">
    <location>
        <begin position="30"/>
        <end position="57"/>
    </location>
</feature>
<dbReference type="GO" id="GO:0003700">
    <property type="term" value="F:DNA-binding transcription factor activity"/>
    <property type="evidence" value="ECO:0007669"/>
    <property type="project" value="InterPro"/>
</dbReference>
<reference evidence="4 5" key="1">
    <citation type="journal article" date="2016" name="Genome Announc.">
        <title>Draft Whole-Genome Sequence of Trichoderma gamsii T6085, a Promising Biocontrol Agent of Fusarium Head Blight on Wheat.</title>
        <authorList>
            <person name="Baroncelli R."/>
            <person name="Zapparata A."/>
            <person name="Piaggeschi G."/>
            <person name="Sarrocco S."/>
            <person name="Vannacci G."/>
        </authorList>
    </citation>
    <scope>NUCLEOTIDE SEQUENCE [LARGE SCALE GENOMIC DNA]</scope>
    <source>
        <strain evidence="4 5">T6085</strain>
    </source>
</reference>
<dbReference type="CDD" id="cd14688">
    <property type="entry name" value="bZIP_YAP"/>
    <property type="match status" value="1"/>
</dbReference>
<evidence type="ECO:0000256" key="1">
    <source>
        <dbReference type="SAM" id="Coils"/>
    </source>
</evidence>
<feature type="compositionally biased region" description="Basic and acidic residues" evidence="2">
    <location>
        <begin position="188"/>
        <end position="200"/>
    </location>
</feature>
<accession>A0A2P4ZSA6</accession>
<dbReference type="PANTHER" id="PTHR42070:SF1">
    <property type="entry name" value="FILAMENT ASSOCIATED PROTEIN, PUTATIVE (AFU_ORTHOLOGUE AFUA_8G06630)-RELATED"/>
    <property type="match status" value="1"/>
</dbReference>
<keyword evidence="5" id="KW-1185">Reference proteome</keyword>
<evidence type="ECO:0000256" key="2">
    <source>
        <dbReference type="SAM" id="MobiDB-lite"/>
    </source>
</evidence>
<evidence type="ECO:0000259" key="3">
    <source>
        <dbReference type="PROSITE" id="PS00036"/>
    </source>
</evidence>
<dbReference type="Proteomes" id="UP000054821">
    <property type="component" value="Unassembled WGS sequence"/>
</dbReference>
<organism evidence="4 5">
    <name type="scientific">Trichoderma gamsii</name>
    <dbReference type="NCBI Taxonomy" id="398673"/>
    <lineage>
        <taxon>Eukaryota</taxon>
        <taxon>Fungi</taxon>
        <taxon>Dikarya</taxon>
        <taxon>Ascomycota</taxon>
        <taxon>Pezizomycotina</taxon>
        <taxon>Sordariomycetes</taxon>
        <taxon>Hypocreomycetidae</taxon>
        <taxon>Hypocreales</taxon>
        <taxon>Hypocreaceae</taxon>
        <taxon>Trichoderma</taxon>
    </lineage>
</organism>
<proteinExistence type="predicted"/>
<comment type="caution">
    <text evidence="4">The sequence shown here is derived from an EMBL/GenBank/DDBJ whole genome shotgun (WGS) entry which is preliminary data.</text>
</comment>